<organism evidence="8 9">
    <name type="scientific">Branchiostoma lanceolatum</name>
    <name type="common">Common lancelet</name>
    <name type="synonym">Amphioxus lanceolatum</name>
    <dbReference type="NCBI Taxonomy" id="7740"/>
    <lineage>
        <taxon>Eukaryota</taxon>
        <taxon>Metazoa</taxon>
        <taxon>Chordata</taxon>
        <taxon>Cephalochordata</taxon>
        <taxon>Leptocardii</taxon>
        <taxon>Amphioxiformes</taxon>
        <taxon>Branchiostomatidae</taxon>
        <taxon>Branchiostoma</taxon>
    </lineage>
</organism>
<dbReference type="PANTHER" id="PTHR15427:SF52">
    <property type="entry name" value="C1Q DOMAIN-CONTAINING PROTEIN"/>
    <property type="match status" value="1"/>
</dbReference>
<protein>
    <submittedName>
        <fullName evidence="8">C1QTNF9B protein</fullName>
    </submittedName>
</protein>
<evidence type="ECO:0000256" key="1">
    <source>
        <dbReference type="ARBA" id="ARBA00004613"/>
    </source>
</evidence>
<dbReference type="SMART" id="SM00110">
    <property type="entry name" value="C1Q"/>
    <property type="match status" value="1"/>
</dbReference>
<dbReference type="EMBL" id="OV696686">
    <property type="protein sequence ID" value="CAH1228984.1"/>
    <property type="molecule type" value="Genomic_DNA"/>
</dbReference>
<sequence length="253" mass="26765">MKVLNGVLAVAFLLTQVSSQENNESEKDLTCDPGCRGPMGPPGQRGRPGNKGNMGLPGWRGDVGLRGLPGSPGLRGRRGKPGKAGPEGPPGQKGDEGKAGKRGRKGDKGTPGSSSGSSVPYNLAFSAARTTPLGPAYRNDEVIIFNHVFTNVGNGYDVTTGKFTAPMDGVYVFMYNVHKNLASHGMRVALTHNGDIQVLAEDVSGDPQDMVGNSVILELTEGDGVWLELLHKQAINSSKMRQSTFSGYLLFIK</sequence>
<dbReference type="GO" id="GO:0005576">
    <property type="term" value="C:extracellular region"/>
    <property type="evidence" value="ECO:0007669"/>
    <property type="project" value="UniProtKB-SubCell"/>
</dbReference>
<feature type="compositionally biased region" description="Low complexity" evidence="5">
    <location>
        <begin position="65"/>
        <end position="74"/>
    </location>
</feature>
<name>A0A8J9YJV6_BRALA</name>
<evidence type="ECO:0000313" key="8">
    <source>
        <dbReference type="EMBL" id="CAH1228984.1"/>
    </source>
</evidence>
<dbReference type="Proteomes" id="UP000838412">
    <property type="component" value="Chromosome 1"/>
</dbReference>
<reference evidence="8" key="1">
    <citation type="submission" date="2022-01" db="EMBL/GenBank/DDBJ databases">
        <authorList>
            <person name="Braso-Vives M."/>
        </authorList>
    </citation>
    <scope>NUCLEOTIDE SEQUENCE</scope>
</reference>
<dbReference type="Gene3D" id="2.60.120.40">
    <property type="match status" value="1"/>
</dbReference>
<dbReference type="Pfam" id="PF01391">
    <property type="entry name" value="Collagen"/>
    <property type="match status" value="1"/>
</dbReference>
<feature type="compositionally biased region" description="Low complexity" evidence="5">
    <location>
        <begin position="83"/>
        <end position="92"/>
    </location>
</feature>
<keyword evidence="2" id="KW-0964">Secreted</keyword>
<proteinExistence type="predicted"/>
<feature type="region of interest" description="Disordered" evidence="5">
    <location>
        <begin position="19"/>
        <end position="119"/>
    </location>
</feature>
<dbReference type="PROSITE" id="PS50871">
    <property type="entry name" value="C1Q"/>
    <property type="match status" value="1"/>
</dbReference>
<evidence type="ECO:0000259" key="7">
    <source>
        <dbReference type="PROSITE" id="PS50871"/>
    </source>
</evidence>
<dbReference type="Pfam" id="PF00386">
    <property type="entry name" value="C1q"/>
    <property type="match status" value="1"/>
</dbReference>
<dbReference type="PRINTS" id="PR00007">
    <property type="entry name" value="COMPLEMNTC1Q"/>
</dbReference>
<feature type="signal peptide" evidence="6">
    <location>
        <begin position="1"/>
        <end position="19"/>
    </location>
</feature>
<dbReference type="PANTHER" id="PTHR15427">
    <property type="entry name" value="EMILIN ELASTIN MICROFIBRIL INTERFACE-LOCATED PROTEIN ELASTIN MICROFIBRIL INTERFACER"/>
    <property type="match status" value="1"/>
</dbReference>
<dbReference type="SUPFAM" id="SSF49842">
    <property type="entry name" value="TNF-like"/>
    <property type="match status" value="1"/>
</dbReference>
<feature type="chain" id="PRO_5035448933" evidence="6">
    <location>
        <begin position="20"/>
        <end position="253"/>
    </location>
</feature>
<accession>A0A8J9YJV6</accession>
<evidence type="ECO:0000256" key="4">
    <source>
        <dbReference type="ARBA" id="ARBA00023119"/>
    </source>
</evidence>
<comment type="subcellular location">
    <subcellularLocation>
        <location evidence="1">Secreted</location>
    </subcellularLocation>
</comment>
<feature type="domain" description="C1q" evidence="7">
    <location>
        <begin position="118"/>
        <end position="253"/>
    </location>
</feature>
<keyword evidence="3 6" id="KW-0732">Signal</keyword>
<evidence type="ECO:0000313" key="9">
    <source>
        <dbReference type="Proteomes" id="UP000838412"/>
    </source>
</evidence>
<dbReference type="InterPro" id="IPR050392">
    <property type="entry name" value="Collagen/C1q_domain"/>
</dbReference>
<evidence type="ECO:0000256" key="5">
    <source>
        <dbReference type="SAM" id="MobiDB-lite"/>
    </source>
</evidence>
<keyword evidence="4" id="KW-0176">Collagen</keyword>
<evidence type="ECO:0000256" key="3">
    <source>
        <dbReference type="ARBA" id="ARBA00022729"/>
    </source>
</evidence>
<keyword evidence="9" id="KW-1185">Reference proteome</keyword>
<dbReference type="OrthoDB" id="10070467at2759"/>
<feature type="compositionally biased region" description="Low complexity" evidence="5">
    <location>
        <begin position="33"/>
        <end position="47"/>
    </location>
</feature>
<dbReference type="InterPro" id="IPR001073">
    <property type="entry name" value="C1q_dom"/>
</dbReference>
<evidence type="ECO:0000256" key="2">
    <source>
        <dbReference type="ARBA" id="ARBA00022525"/>
    </source>
</evidence>
<dbReference type="InterPro" id="IPR008160">
    <property type="entry name" value="Collagen"/>
</dbReference>
<evidence type="ECO:0000256" key="6">
    <source>
        <dbReference type="SAM" id="SignalP"/>
    </source>
</evidence>
<gene>
    <name evidence="8" type="primary">C1QTNF9B</name>
    <name evidence="8" type="ORF">BLAG_LOCUS759</name>
</gene>
<dbReference type="AlphaFoldDB" id="A0A8J9YJV6"/>
<dbReference type="InterPro" id="IPR008983">
    <property type="entry name" value="Tumour_necrosis_fac-like_dom"/>
</dbReference>